<dbReference type="PANTHER" id="PTHR12783:SF5">
    <property type="entry name" value="RALA-BINDING PROTEIN 1"/>
    <property type="match status" value="1"/>
</dbReference>
<dbReference type="SMART" id="SM00324">
    <property type="entry name" value="RhoGAP"/>
    <property type="match status" value="1"/>
</dbReference>
<sequence>MALSEVKPPPKPTRSRASSNPTKSIPPNNGVMINVHIPHSLATRAPVPIPRSAQKTILAETGGYLSSIPIATVSAELQLPNAESRSATGPIERRAGNPQGPPGIPPKPTSSHNKYTNQSIATTANNNSKSNNNGSSSSFNKQEVSSQASEAPMPPPKPKRISLAPQPKAKPLSLQSVPLLSKTEAPARSSTSLPSIPTPSHVALSSSTTTTSSSASPSTAHKKIPSANQSQESVKPKSIAANNAFAIASQTQVQPLTPPTPPAKKPRSQESSLNAPFNPIEPLSTLQQQQWLQSQMREQPSSPPPHMSKSHPNVGSESLATPTTSERQFDSATGTNPTLIGARSRLRSVSDAKASTSLTMAVSQSSRSPTTQTTLFDNDGFGLLNNKGCTSAPLVSPTYLPPHSGRNGTYPYADIVDDGSSGTAASEKLAASLHKIQALAQGQTERMKQINYAEKKADLAEAVYEKSSLWRARGAEWGGIAKKVWEDRGGMGGIAGGFADRWKRRVDGANDGTPDYPGPGPAAQIFGIPLEEAVRLSKISASTGVPAVVTRCIEYLDVMGVEEVGLYRVPGSTSNVARLKTMFDSGHDYDFLQKGNQPQHPHDVATLLKLYLRELPSPIIPLDAMSAFNNIDFSDQDQSRSIGKLRENLRLLPLENYLLMGTLCRHLSNLADYDHHTKMNISNLGLIFCPTLQIGSVLFKHLLGGDGNEEERRKCLLAVWADLEIRHEEMENLEMIKNFEMGLQIGRDEASATSGAVLQEDRKSQELERQSWEQVDHNPVDLTQSLPQSQPPVTSQQQSHQNPSVPRSSSHDSSGSGSRMGGVFDSFMPAPVVESSEPIMDLYDELMTRELTEATNTPLIDLDFNDNNDLQSMQEENVSQGDQWRRHAREPAINRRQRSPSPLPLGVTRHERFPAVSIRNY</sequence>
<feature type="compositionally biased region" description="Low complexity" evidence="1">
    <location>
        <begin position="189"/>
        <end position="219"/>
    </location>
</feature>
<evidence type="ECO:0000256" key="1">
    <source>
        <dbReference type="SAM" id="MobiDB-lite"/>
    </source>
</evidence>
<evidence type="ECO:0000313" key="3">
    <source>
        <dbReference type="EMBL" id="ORZ07213.1"/>
    </source>
</evidence>
<dbReference type="EMBL" id="MCFF01000042">
    <property type="protein sequence ID" value="ORZ07213.1"/>
    <property type="molecule type" value="Genomic_DNA"/>
</dbReference>
<feature type="domain" description="Rho-GAP" evidence="2">
    <location>
        <begin position="528"/>
        <end position="732"/>
    </location>
</feature>
<feature type="region of interest" description="Disordered" evidence="1">
    <location>
        <begin position="1"/>
        <end position="31"/>
    </location>
</feature>
<feature type="region of interest" description="Disordered" evidence="1">
    <location>
        <begin position="752"/>
        <end position="825"/>
    </location>
</feature>
<dbReference type="Proteomes" id="UP000193648">
    <property type="component" value="Unassembled WGS sequence"/>
</dbReference>
<accession>A0A1Y2GCP8</accession>
<dbReference type="GeneID" id="33567166"/>
<dbReference type="RefSeq" id="XP_021877876.1">
    <property type="nucleotide sequence ID" value="XM_022025322.1"/>
</dbReference>
<dbReference type="AlphaFoldDB" id="A0A1Y2GCP8"/>
<gene>
    <name evidence="3" type="ORF">BCR41DRAFT_360197</name>
</gene>
<dbReference type="InParanoid" id="A0A1Y2GCP8"/>
<dbReference type="InterPro" id="IPR008936">
    <property type="entry name" value="Rho_GTPase_activation_prot"/>
</dbReference>
<dbReference type="OrthoDB" id="185175at2759"/>
<feature type="compositionally biased region" description="Low complexity" evidence="1">
    <location>
        <begin position="287"/>
        <end position="300"/>
    </location>
</feature>
<dbReference type="PANTHER" id="PTHR12783">
    <property type="entry name" value="RALA BINDING PROTEIN 1 RALBP1"/>
    <property type="match status" value="1"/>
</dbReference>
<feature type="compositionally biased region" description="Basic and acidic residues" evidence="1">
    <location>
        <begin position="759"/>
        <end position="779"/>
    </location>
</feature>
<feature type="compositionally biased region" description="Low complexity" evidence="1">
    <location>
        <begin position="238"/>
        <end position="255"/>
    </location>
</feature>
<comment type="caution">
    <text evidence="3">The sequence shown here is derived from an EMBL/GenBank/DDBJ whole genome shotgun (WGS) entry which is preliminary data.</text>
</comment>
<evidence type="ECO:0000259" key="2">
    <source>
        <dbReference type="PROSITE" id="PS50238"/>
    </source>
</evidence>
<dbReference type="InterPro" id="IPR000198">
    <property type="entry name" value="RhoGAP_dom"/>
</dbReference>
<dbReference type="Gene3D" id="1.10.555.10">
    <property type="entry name" value="Rho GTPase activation protein"/>
    <property type="match status" value="1"/>
</dbReference>
<dbReference type="STRING" id="64571.A0A1Y2GCP8"/>
<protein>
    <recommendedName>
        <fullName evidence="2">Rho-GAP domain-containing protein</fullName>
    </recommendedName>
</protein>
<feature type="compositionally biased region" description="Polar residues" evidence="1">
    <location>
        <begin position="15"/>
        <end position="27"/>
    </location>
</feature>
<name>A0A1Y2GCP8_9FUNG</name>
<feature type="compositionally biased region" description="Low complexity" evidence="1">
    <location>
        <begin position="125"/>
        <end position="140"/>
    </location>
</feature>
<dbReference type="GO" id="GO:0005096">
    <property type="term" value="F:GTPase activator activity"/>
    <property type="evidence" value="ECO:0007669"/>
    <property type="project" value="InterPro"/>
</dbReference>
<feature type="compositionally biased region" description="Low complexity" evidence="1">
    <location>
        <begin position="784"/>
        <end position="801"/>
    </location>
</feature>
<dbReference type="Pfam" id="PF00620">
    <property type="entry name" value="RhoGAP"/>
    <property type="match status" value="1"/>
</dbReference>
<feature type="compositionally biased region" description="Polar residues" evidence="1">
    <location>
        <begin position="109"/>
        <end position="124"/>
    </location>
</feature>
<feature type="compositionally biased region" description="Polar residues" evidence="1">
    <location>
        <begin position="313"/>
        <end position="338"/>
    </location>
</feature>
<dbReference type="InterPro" id="IPR039767">
    <property type="entry name" value="RALBP1"/>
</dbReference>
<proteinExistence type="predicted"/>
<dbReference type="GO" id="GO:0031267">
    <property type="term" value="F:small GTPase binding"/>
    <property type="evidence" value="ECO:0007669"/>
    <property type="project" value="InterPro"/>
</dbReference>
<dbReference type="SUPFAM" id="SSF48350">
    <property type="entry name" value="GTPase activation domain, GAP"/>
    <property type="match status" value="1"/>
</dbReference>
<evidence type="ECO:0000313" key="4">
    <source>
        <dbReference type="Proteomes" id="UP000193648"/>
    </source>
</evidence>
<dbReference type="PROSITE" id="PS50238">
    <property type="entry name" value="RHOGAP"/>
    <property type="match status" value="1"/>
</dbReference>
<dbReference type="GO" id="GO:0007264">
    <property type="term" value="P:small GTPase-mediated signal transduction"/>
    <property type="evidence" value="ECO:0007669"/>
    <property type="project" value="InterPro"/>
</dbReference>
<keyword evidence="4" id="KW-1185">Reference proteome</keyword>
<feature type="compositionally biased region" description="Pro residues" evidence="1">
    <location>
        <begin position="99"/>
        <end position="108"/>
    </location>
</feature>
<reference evidence="3 4" key="1">
    <citation type="submission" date="2016-07" db="EMBL/GenBank/DDBJ databases">
        <title>Pervasive Adenine N6-methylation of Active Genes in Fungi.</title>
        <authorList>
            <consortium name="DOE Joint Genome Institute"/>
            <person name="Mondo S.J."/>
            <person name="Dannebaum R.O."/>
            <person name="Kuo R.C."/>
            <person name="Labutti K."/>
            <person name="Haridas S."/>
            <person name="Kuo A."/>
            <person name="Salamov A."/>
            <person name="Ahrendt S.R."/>
            <person name="Lipzen A."/>
            <person name="Sullivan W."/>
            <person name="Andreopoulos W.B."/>
            <person name="Clum A."/>
            <person name="Lindquist E."/>
            <person name="Daum C."/>
            <person name="Ramamoorthy G.K."/>
            <person name="Gryganskyi A."/>
            <person name="Culley D."/>
            <person name="Magnuson J.K."/>
            <person name="James T.Y."/>
            <person name="O'Malley M.A."/>
            <person name="Stajich J.E."/>
            <person name="Spatafora J.W."/>
            <person name="Visel A."/>
            <person name="Grigoriev I.V."/>
        </authorList>
    </citation>
    <scope>NUCLEOTIDE SEQUENCE [LARGE SCALE GENOMIC DNA]</scope>
    <source>
        <strain evidence="3 4">NRRL 3116</strain>
    </source>
</reference>
<feature type="region of interest" description="Disordered" evidence="1">
    <location>
        <begin position="81"/>
        <end position="347"/>
    </location>
</feature>
<organism evidence="3 4">
    <name type="scientific">Lobosporangium transversale</name>
    <dbReference type="NCBI Taxonomy" id="64571"/>
    <lineage>
        <taxon>Eukaryota</taxon>
        <taxon>Fungi</taxon>
        <taxon>Fungi incertae sedis</taxon>
        <taxon>Mucoromycota</taxon>
        <taxon>Mortierellomycotina</taxon>
        <taxon>Mortierellomycetes</taxon>
        <taxon>Mortierellales</taxon>
        <taxon>Mortierellaceae</taxon>
        <taxon>Lobosporangium</taxon>
    </lineage>
</organism>